<accession>A0A2M4DQG7</accession>
<reference evidence="2" key="1">
    <citation type="submission" date="2018-01" db="EMBL/GenBank/DDBJ databases">
        <title>An insight into the sialome of Amazonian anophelines.</title>
        <authorList>
            <person name="Ribeiro J.M."/>
            <person name="Scarpassa V."/>
            <person name="Calvo E."/>
        </authorList>
    </citation>
    <scope>NUCLEOTIDE SEQUENCE</scope>
</reference>
<evidence type="ECO:0000256" key="1">
    <source>
        <dbReference type="SAM" id="Phobius"/>
    </source>
</evidence>
<name>A0A2M4DQG7_ANODA</name>
<dbReference type="EMBL" id="GGFL01015593">
    <property type="protein sequence ID" value="MBW79771.1"/>
    <property type="molecule type" value="Transcribed_RNA"/>
</dbReference>
<sequence length="69" mass="7882">MLFPWVRVGFSPSQYLLFFFFLSIPLSLLSQLPFRKAGSTPFSKWVKPFTLSHPRILGTARQQLHGSNG</sequence>
<protein>
    <submittedName>
        <fullName evidence="2">Putative secreted protein</fullName>
    </submittedName>
</protein>
<evidence type="ECO:0000313" key="2">
    <source>
        <dbReference type="EMBL" id="MBW79771.1"/>
    </source>
</evidence>
<organism evidence="2">
    <name type="scientific">Anopheles darlingi</name>
    <name type="common">Mosquito</name>
    <dbReference type="NCBI Taxonomy" id="43151"/>
    <lineage>
        <taxon>Eukaryota</taxon>
        <taxon>Metazoa</taxon>
        <taxon>Ecdysozoa</taxon>
        <taxon>Arthropoda</taxon>
        <taxon>Hexapoda</taxon>
        <taxon>Insecta</taxon>
        <taxon>Pterygota</taxon>
        <taxon>Neoptera</taxon>
        <taxon>Endopterygota</taxon>
        <taxon>Diptera</taxon>
        <taxon>Nematocera</taxon>
        <taxon>Culicoidea</taxon>
        <taxon>Culicidae</taxon>
        <taxon>Anophelinae</taxon>
        <taxon>Anopheles</taxon>
    </lineage>
</organism>
<feature type="transmembrane region" description="Helical" evidence="1">
    <location>
        <begin position="15"/>
        <end position="34"/>
    </location>
</feature>
<proteinExistence type="predicted"/>
<keyword evidence="1" id="KW-0472">Membrane</keyword>
<keyword evidence="1" id="KW-0812">Transmembrane</keyword>
<dbReference type="AlphaFoldDB" id="A0A2M4DQG7"/>
<keyword evidence="1" id="KW-1133">Transmembrane helix</keyword>